<feature type="non-terminal residue" evidence="1">
    <location>
        <position position="103"/>
    </location>
</feature>
<dbReference type="EMBL" id="CAJNNV010015041">
    <property type="protein sequence ID" value="CAE8603115.1"/>
    <property type="molecule type" value="Genomic_DNA"/>
</dbReference>
<dbReference type="Proteomes" id="UP000654075">
    <property type="component" value="Unassembled WGS sequence"/>
</dbReference>
<comment type="caution">
    <text evidence="1">The sequence shown here is derived from an EMBL/GenBank/DDBJ whole genome shotgun (WGS) entry which is preliminary data.</text>
</comment>
<evidence type="ECO:0000313" key="1">
    <source>
        <dbReference type="EMBL" id="CAE8603115.1"/>
    </source>
</evidence>
<evidence type="ECO:0000313" key="2">
    <source>
        <dbReference type="Proteomes" id="UP000654075"/>
    </source>
</evidence>
<protein>
    <submittedName>
        <fullName evidence="1">Uncharacterized protein</fullName>
    </submittedName>
</protein>
<accession>A0A813EVQ9</accession>
<organism evidence="1 2">
    <name type="scientific">Polarella glacialis</name>
    <name type="common">Dinoflagellate</name>
    <dbReference type="NCBI Taxonomy" id="89957"/>
    <lineage>
        <taxon>Eukaryota</taxon>
        <taxon>Sar</taxon>
        <taxon>Alveolata</taxon>
        <taxon>Dinophyceae</taxon>
        <taxon>Suessiales</taxon>
        <taxon>Suessiaceae</taxon>
        <taxon>Polarella</taxon>
    </lineage>
</organism>
<reference evidence="1" key="1">
    <citation type="submission" date="2021-02" db="EMBL/GenBank/DDBJ databases">
        <authorList>
            <person name="Dougan E. K."/>
            <person name="Rhodes N."/>
            <person name="Thang M."/>
            <person name="Chan C."/>
        </authorList>
    </citation>
    <scope>NUCLEOTIDE SEQUENCE</scope>
</reference>
<gene>
    <name evidence="1" type="ORF">PGLA1383_LOCUS21336</name>
</gene>
<sequence>DLRIIQEGLTAVRLFNPDEFHDEDTQRAVARKAEALEADFAVEREALAQSIFNLTRDETLARQRWGIEQKKAKLLQAKLQELQHVAAGATLNDEIQRALEEVE</sequence>
<proteinExistence type="predicted"/>
<dbReference type="OrthoDB" id="436367at2759"/>
<dbReference type="AlphaFoldDB" id="A0A813EVQ9"/>
<feature type="non-terminal residue" evidence="1">
    <location>
        <position position="1"/>
    </location>
</feature>
<name>A0A813EVQ9_POLGL</name>
<keyword evidence="2" id="KW-1185">Reference proteome</keyword>